<dbReference type="PANTHER" id="PTHR37316">
    <property type="entry name" value="TEICHOIC ACID GLYCEROL-PHOSPHATE PRIMASE"/>
    <property type="match status" value="1"/>
</dbReference>
<name>A0ABS6VPE5_9GAMM</name>
<dbReference type="RefSeq" id="WP_219042410.1">
    <property type="nucleotide sequence ID" value="NZ_JAHWDQ010000001.1"/>
</dbReference>
<keyword evidence="2" id="KW-1185">Reference proteome</keyword>
<dbReference type="EMBL" id="JAHWDQ010000001">
    <property type="protein sequence ID" value="MBW2940190.1"/>
    <property type="molecule type" value="Genomic_DNA"/>
</dbReference>
<dbReference type="Pfam" id="PF04464">
    <property type="entry name" value="Glyphos_transf"/>
    <property type="match status" value="1"/>
</dbReference>
<gene>
    <name evidence="1" type="ORF">KXJ70_05355</name>
</gene>
<protein>
    <submittedName>
        <fullName evidence="1">CDP-glycerol glycerophosphotransferase family protein</fullName>
    </submittedName>
</protein>
<dbReference type="InterPro" id="IPR051612">
    <property type="entry name" value="Teichoic_Acid_Biosynth"/>
</dbReference>
<comment type="caution">
    <text evidence="1">The sequence shown here is derived from an EMBL/GenBank/DDBJ whole genome shotgun (WGS) entry which is preliminary data.</text>
</comment>
<dbReference type="PANTHER" id="PTHR37316:SF3">
    <property type="entry name" value="TEICHOIC ACID GLYCEROL-PHOSPHATE TRANSFERASE"/>
    <property type="match status" value="1"/>
</dbReference>
<evidence type="ECO:0000313" key="1">
    <source>
        <dbReference type="EMBL" id="MBW2940190.1"/>
    </source>
</evidence>
<dbReference type="Proteomes" id="UP001166291">
    <property type="component" value="Unassembled WGS sequence"/>
</dbReference>
<accession>A0ABS6VPE5</accession>
<reference evidence="1" key="1">
    <citation type="submission" date="2021-07" db="EMBL/GenBank/DDBJ databases">
        <title>Zhongshania sp. CAU 1632 isolated from seawater.</title>
        <authorList>
            <person name="Kim W."/>
        </authorList>
    </citation>
    <scope>NUCLEOTIDE SEQUENCE</scope>
    <source>
        <strain evidence="1">CAU 1632</strain>
    </source>
</reference>
<dbReference type="InterPro" id="IPR007554">
    <property type="entry name" value="Glycerophosphate_synth"/>
</dbReference>
<sequence>MKIHKVNPWHWLWLVLLTLNTLLAVVLRRFIASDNRVVLYAHKLNGNLGAIYRESLKYDELSLTYLTMDYSYYRQLKSEGVSVVWAGSPQGLILLVKAKALISDHGLHSLVLLLDYSSLKFIDVWHGIPFKGFDKSDFKVQHRYDEIWVASNFMADLYENKFGFKREKLKAVGYARTDVLINPGAICRNELMREYDFPVADKKIVLYAPTWKQDDTARSLYPFGMVEAEFLHALSQMAEEQNCLFLIRMHLNATSEHRERFDNVYTVPADKYPDTERLLLLSDILIYDWSSIAFDFLLLDRPTIYLDVPPPFRKGFSLDGSYRYGEAATDLAGFKLAIANAVETSEAGRLSVDERRKMIKTIVYESYADGSSSDRACKELFRIV</sequence>
<proteinExistence type="predicted"/>
<organism evidence="1 2">
    <name type="scientific">Zhongshania aquimaris</name>
    <dbReference type="NCBI Taxonomy" id="2857107"/>
    <lineage>
        <taxon>Bacteria</taxon>
        <taxon>Pseudomonadati</taxon>
        <taxon>Pseudomonadota</taxon>
        <taxon>Gammaproteobacteria</taxon>
        <taxon>Cellvibrionales</taxon>
        <taxon>Spongiibacteraceae</taxon>
        <taxon>Zhongshania</taxon>
    </lineage>
</organism>
<evidence type="ECO:0000313" key="2">
    <source>
        <dbReference type="Proteomes" id="UP001166291"/>
    </source>
</evidence>